<dbReference type="OrthoDB" id="676979at2759"/>
<dbReference type="AlphaFoldDB" id="A0A0V1B0N7"/>
<keyword evidence="1" id="KW-0433">Leucine-rich repeat</keyword>
<dbReference type="InterPro" id="IPR032675">
    <property type="entry name" value="LRR_dom_sf"/>
</dbReference>
<evidence type="ECO:0000256" key="2">
    <source>
        <dbReference type="ARBA" id="ARBA00022737"/>
    </source>
</evidence>
<dbReference type="PANTHER" id="PTHR48051">
    <property type="match status" value="1"/>
</dbReference>
<dbReference type="SUPFAM" id="SSF52058">
    <property type="entry name" value="L domain-like"/>
    <property type="match status" value="2"/>
</dbReference>
<dbReference type="EMBL" id="JYDH01000138">
    <property type="protein sequence ID" value="KRY30559.1"/>
    <property type="molecule type" value="Genomic_DNA"/>
</dbReference>
<evidence type="ECO:0000256" key="1">
    <source>
        <dbReference type="ARBA" id="ARBA00022614"/>
    </source>
</evidence>
<organism evidence="4 5">
    <name type="scientific">Trichinella spiralis</name>
    <name type="common">Trichina worm</name>
    <dbReference type="NCBI Taxonomy" id="6334"/>
    <lineage>
        <taxon>Eukaryota</taxon>
        <taxon>Metazoa</taxon>
        <taxon>Ecdysozoa</taxon>
        <taxon>Nematoda</taxon>
        <taxon>Enoplea</taxon>
        <taxon>Dorylaimia</taxon>
        <taxon>Trichinellida</taxon>
        <taxon>Trichinellidae</taxon>
        <taxon>Trichinella</taxon>
    </lineage>
</organism>
<proteinExistence type="inferred from homology"/>
<dbReference type="GO" id="GO:0005737">
    <property type="term" value="C:cytoplasm"/>
    <property type="evidence" value="ECO:0007669"/>
    <property type="project" value="TreeGrafter"/>
</dbReference>
<dbReference type="Pfam" id="PF13855">
    <property type="entry name" value="LRR_8"/>
    <property type="match status" value="3"/>
</dbReference>
<dbReference type="Pfam" id="PF12799">
    <property type="entry name" value="LRR_4"/>
    <property type="match status" value="1"/>
</dbReference>
<evidence type="ECO:0000313" key="4">
    <source>
        <dbReference type="EMBL" id="KRY30559.1"/>
    </source>
</evidence>
<dbReference type="InterPro" id="IPR001611">
    <property type="entry name" value="Leu-rich_rpt"/>
</dbReference>
<dbReference type="Proteomes" id="UP000054776">
    <property type="component" value="Unassembled WGS sequence"/>
</dbReference>
<reference evidence="4 5" key="1">
    <citation type="submission" date="2015-01" db="EMBL/GenBank/DDBJ databases">
        <title>Evolution of Trichinella species and genotypes.</title>
        <authorList>
            <person name="Korhonen P.K."/>
            <person name="Edoardo P."/>
            <person name="Giuseppe L.R."/>
            <person name="Gasser R.B."/>
        </authorList>
    </citation>
    <scope>NUCLEOTIDE SEQUENCE [LARGE SCALE GENOMIC DNA]</scope>
    <source>
        <strain evidence="4">ISS3</strain>
    </source>
</reference>
<protein>
    <submittedName>
        <fullName evidence="4">Leucine-rich repeat protein soc-2</fullName>
    </submittedName>
</protein>
<dbReference type="PROSITE" id="PS51450">
    <property type="entry name" value="LRR"/>
    <property type="match status" value="4"/>
</dbReference>
<dbReference type="InterPro" id="IPR003591">
    <property type="entry name" value="Leu-rich_rpt_typical-subtyp"/>
</dbReference>
<keyword evidence="5" id="KW-1185">Reference proteome</keyword>
<dbReference type="SMART" id="SM00369">
    <property type="entry name" value="LRR_TYP"/>
    <property type="match status" value="15"/>
</dbReference>
<dbReference type="InterPro" id="IPR025875">
    <property type="entry name" value="Leu-rich_rpt_4"/>
</dbReference>
<dbReference type="SMART" id="SM00364">
    <property type="entry name" value="LRR_BAC"/>
    <property type="match status" value="13"/>
</dbReference>
<name>A0A0V1B0N7_TRISP</name>
<keyword evidence="2" id="KW-0677">Repeat</keyword>
<evidence type="ECO:0000256" key="3">
    <source>
        <dbReference type="ARBA" id="ARBA00023786"/>
    </source>
</evidence>
<sequence>METERHRSLEFRPQKSAQTVSIGGGRVRSKSPIGFLEKLYSLRYRRRNSASNGTVETPCSYPDEKRVITSIPPSIRELVQLTELFLYKNKLTTLPTEIGNLVSLRKLGLSENYLTALPDSLAALVDLQALDLRHNRLNEIPPVIYHITSLETLWLRYNRITNKLKMLDLRENKIQALPYSIGSLQCLLVLLCSYNHLRNVPCEIGQCAELSQLDFQHNELSEIPESVGCLRNLTRLGLRYNKLTAIPASLSNCTKLEEFNIEGNNLSYLPEGMLSRLSNVSTINLSRNDFAAFPQGGPAQFTASVVRCRVWLYSLKQFVNLEHNQIGKIPFGIFSRAKHLTTLNLKENELTALPLDIGTWKSLVELNLSTNQLRLLPDDIDKLQNLEILIMSNNYIKRLPPSIGNLKKLRELDLEENELESLPNEIGFLLNLTKLLVQSNKLTSLPRTIGAGENNLTYLPEEIGKKNCFRRSFINIGNHSCAGTLENLKSLYINDNPSLHTLPYELALCGSLEIMSIENCPLSQIPAEITAGGPSLVIQFLKMQGPYRGNL</sequence>
<dbReference type="FunFam" id="3.80.10.10:FF:000281">
    <property type="entry name" value="Leucine-rich repeat protein soc-2"/>
    <property type="match status" value="1"/>
</dbReference>
<accession>A0A0V1B0N7</accession>
<gene>
    <name evidence="4" type="primary">soc-2</name>
    <name evidence="4" type="ORF">T01_1142</name>
</gene>
<evidence type="ECO:0000313" key="5">
    <source>
        <dbReference type="Proteomes" id="UP000054776"/>
    </source>
</evidence>
<dbReference type="PANTHER" id="PTHR48051:SF39">
    <property type="entry name" value="P53-INDUCED DEATH DOMAIN PROTEIN 1"/>
    <property type="match status" value="1"/>
</dbReference>
<dbReference type="InterPro" id="IPR050216">
    <property type="entry name" value="LRR_domain-containing"/>
</dbReference>
<dbReference type="Gene3D" id="3.80.10.10">
    <property type="entry name" value="Ribonuclease Inhibitor"/>
    <property type="match status" value="4"/>
</dbReference>
<comment type="caution">
    <text evidence="4">The sequence shown here is derived from an EMBL/GenBank/DDBJ whole genome shotgun (WGS) entry which is preliminary data.</text>
</comment>
<comment type="similarity">
    <text evidence="3">Belongs to the SHOC2 family.</text>
</comment>